<protein>
    <recommendedName>
        <fullName evidence="4">Secreted protein</fullName>
    </recommendedName>
</protein>
<sequence length="67" mass="7571">MIFVLRMILCLIITVFSCVWWLGVVDQYDQEATVGVRVVLRHSLFYCRDLSSPGSGRDGHVLLMAAL</sequence>
<proteinExistence type="predicted"/>
<accession>A0ABD2WIC5</accession>
<comment type="caution">
    <text evidence="2">The sequence shown here is derived from an EMBL/GenBank/DDBJ whole genome shotgun (WGS) entry which is preliminary data.</text>
</comment>
<name>A0ABD2WIC5_9HYME</name>
<dbReference type="AlphaFoldDB" id="A0ABD2WIC5"/>
<organism evidence="2 3">
    <name type="scientific">Trichogramma kaykai</name>
    <dbReference type="NCBI Taxonomy" id="54128"/>
    <lineage>
        <taxon>Eukaryota</taxon>
        <taxon>Metazoa</taxon>
        <taxon>Ecdysozoa</taxon>
        <taxon>Arthropoda</taxon>
        <taxon>Hexapoda</taxon>
        <taxon>Insecta</taxon>
        <taxon>Pterygota</taxon>
        <taxon>Neoptera</taxon>
        <taxon>Endopterygota</taxon>
        <taxon>Hymenoptera</taxon>
        <taxon>Apocrita</taxon>
        <taxon>Proctotrupomorpha</taxon>
        <taxon>Chalcidoidea</taxon>
        <taxon>Trichogrammatidae</taxon>
        <taxon>Trichogramma</taxon>
    </lineage>
</organism>
<gene>
    <name evidence="2" type="ORF">TKK_013120</name>
</gene>
<evidence type="ECO:0008006" key="4">
    <source>
        <dbReference type="Google" id="ProtNLM"/>
    </source>
</evidence>
<feature type="signal peptide" evidence="1">
    <location>
        <begin position="1"/>
        <end position="17"/>
    </location>
</feature>
<reference evidence="2 3" key="1">
    <citation type="journal article" date="2024" name="bioRxiv">
        <title>A reference genome for Trichogramma kaykai: A tiny desert-dwelling parasitoid wasp with competing sex-ratio distorters.</title>
        <authorList>
            <person name="Culotta J."/>
            <person name="Lindsey A.R."/>
        </authorList>
    </citation>
    <scope>NUCLEOTIDE SEQUENCE [LARGE SCALE GENOMIC DNA]</scope>
    <source>
        <strain evidence="2 3">KSX58</strain>
    </source>
</reference>
<dbReference type="EMBL" id="JBJJXI010000106">
    <property type="protein sequence ID" value="KAL3392292.1"/>
    <property type="molecule type" value="Genomic_DNA"/>
</dbReference>
<keyword evidence="1" id="KW-0732">Signal</keyword>
<dbReference type="Proteomes" id="UP001627154">
    <property type="component" value="Unassembled WGS sequence"/>
</dbReference>
<evidence type="ECO:0000313" key="2">
    <source>
        <dbReference type="EMBL" id="KAL3392292.1"/>
    </source>
</evidence>
<evidence type="ECO:0000313" key="3">
    <source>
        <dbReference type="Proteomes" id="UP001627154"/>
    </source>
</evidence>
<dbReference type="PROSITE" id="PS51257">
    <property type="entry name" value="PROKAR_LIPOPROTEIN"/>
    <property type="match status" value="1"/>
</dbReference>
<feature type="chain" id="PRO_5044882225" description="Secreted protein" evidence="1">
    <location>
        <begin position="18"/>
        <end position="67"/>
    </location>
</feature>
<keyword evidence="3" id="KW-1185">Reference proteome</keyword>
<evidence type="ECO:0000256" key="1">
    <source>
        <dbReference type="SAM" id="SignalP"/>
    </source>
</evidence>